<proteinExistence type="inferred from homology"/>
<dbReference type="EMBL" id="MQVX01000001">
    <property type="protein sequence ID" value="PQJ14988.1"/>
    <property type="molecule type" value="Genomic_DNA"/>
</dbReference>
<comment type="subcellular location">
    <subcellularLocation>
        <location evidence="1">Periplasm</location>
    </subcellularLocation>
</comment>
<dbReference type="PANTHER" id="PTHR30024">
    <property type="entry name" value="ALIPHATIC SULFONATES-BINDING PROTEIN-RELATED"/>
    <property type="match status" value="1"/>
</dbReference>
<evidence type="ECO:0000313" key="6">
    <source>
        <dbReference type="EMBL" id="PQJ14988.1"/>
    </source>
</evidence>
<dbReference type="SUPFAM" id="SSF53850">
    <property type="entry name" value="Periplasmic binding protein-like II"/>
    <property type="match status" value="1"/>
</dbReference>
<dbReference type="Proteomes" id="UP000239366">
    <property type="component" value="Unassembled WGS sequence"/>
</dbReference>
<dbReference type="Gene3D" id="3.40.190.10">
    <property type="entry name" value="Periplasmic binding protein-like II"/>
    <property type="match status" value="2"/>
</dbReference>
<evidence type="ECO:0000256" key="2">
    <source>
        <dbReference type="ARBA" id="ARBA00010742"/>
    </source>
</evidence>
<dbReference type="InterPro" id="IPR015168">
    <property type="entry name" value="SsuA/THI5"/>
</dbReference>
<dbReference type="Pfam" id="PF09084">
    <property type="entry name" value="NMT1"/>
    <property type="match status" value="1"/>
</dbReference>
<dbReference type="RefSeq" id="WP_105000635.1">
    <property type="nucleotide sequence ID" value="NZ_MQVX01000001.1"/>
</dbReference>
<feature type="domain" description="SsuA/THI5-like" evidence="4">
    <location>
        <begin position="16"/>
        <end position="85"/>
    </location>
</feature>
<protein>
    <submittedName>
        <fullName evidence="6">Uncharacterized protein</fullName>
    </submittedName>
</protein>
<comment type="similarity">
    <text evidence="2">Belongs to the bacterial solute-binding protein SsuA/TauA family.</text>
</comment>
<evidence type="ECO:0000259" key="5">
    <source>
        <dbReference type="Pfam" id="PF22384"/>
    </source>
</evidence>
<organism evidence="6 7">
    <name type="scientific">Aureicoccus marinus</name>
    <dbReference type="NCBI Taxonomy" id="754435"/>
    <lineage>
        <taxon>Bacteria</taxon>
        <taxon>Pseudomonadati</taxon>
        <taxon>Bacteroidota</taxon>
        <taxon>Flavobacteriia</taxon>
        <taxon>Flavobacteriales</taxon>
        <taxon>Flavobacteriaceae</taxon>
        <taxon>Aureicoccus</taxon>
    </lineage>
</organism>
<evidence type="ECO:0000313" key="7">
    <source>
        <dbReference type="Proteomes" id="UP000239366"/>
    </source>
</evidence>
<dbReference type="OrthoDB" id="6191474at2"/>
<sequence length="283" mass="32163">MKKVRITGVPEHFNYPFHLAIQEGAFEAAGIELHWTDVPEGTGRMTDMLREGETDMALMLTEGTLRAAGMGVPLKIIQVYVQSPLLWGVHTGLLQDEPAPPLSEAQIAISRFGSGSHLMAKVMGLQQGIELKKEQFVIVQHLSGALEYLKEQPGTYFMWEHFTTNPYVEQGLLERQYDFPTPWPCFLWVAQKEHADKNAGVISSMQRILSRYTEEFKSIPSIEHSLANAYGLELEQVQKWLSLTEWSQSAFQPTEWNKVQDILLSLDVLDKPMIAEDYIWNPT</sequence>
<name>A0A2S7T5W2_9FLAO</name>
<feature type="domain" description="Ca3427-like PBP 2" evidence="5">
    <location>
        <begin position="87"/>
        <end position="171"/>
    </location>
</feature>
<keyword evidence="7" id="KW-1185">Reference proteome</keyword>
<dbReference type="InterPro" id="IPR054364">
    <property type="entry name" value="Ca3427-like_PBP2"/>
</dbReference>
<reference evidence="7" key="1">
    <citation type="submission" date="2016-11" db="EMBL/GenBank/DDBJ databases">
        <title>Trade-off between light-utilization and light-protection in marine flavobacteria.</title>
        <authorList>
            <person name="Kumagai Y."/>
            <person name="Yoshizawa S."/>
            <person name="Kogure K."/>
        </authorList>
    </citation>
    <scope>NUCLEOTIDE SEQUENCE [LARGE SCALE GENOMIC DNA]</scope>
    <source>
        <strain evidence="7">SG-18</strain>
    </source>
</reference>
<dbReference type="GO" id="GO:0042597">
    <property type="term" value="C:periplasmic space"/>
    <property type="evidence" value="ECO:0007669"/>
    <property type="project" value="UniProtKB-SubCell"/>
</dbReference>
<evidence type="ECO:0000256" key="3">
    <source>
        <dbReference type="ARBA" id="ARBA00022729"/>
    </source>
</evidence>
<keyword evidence="3" id="KW-0732">Signal</keyword>
<dbReference type="PANTHER" id="PTHR30024:SF47">
    <property type="entry name" value="TAURINE-BINDING PERIPLASMIC PROTEIN"/>
    <property type="match status" value="1"/>
</dbReference>
<comment type="caution">
    <text evidence="6">The sequence shown here is derived from an EMBL/GenBank/DDBJ whole genome shotgun (WGS) entry which is preliminary data.</text>
</comment>
<gene>
    <name evidence="6" type="ORF">BST99_03885</name>
</gene>
<evidence type="ECO:0000256" key="1">
    <source>
        <dbReference type="ARBA" id="ARBA00004418"/>
    </source>
</evidence>
<evidence type="ECO:0000259" key="4">
    <source>
        <dbReference type="Pfam" id="PF09084"/>
    </source>
</evidence>
<dbReference type="Pfam" id="PF22384">
    <property type="entry name" value="PBP2_Ca3427_like"/>
    <property type="match status" value="1"/>
</dbReference>
<dbReference type="AlphaFoldDB" id="A0A2S7T5W2"/>
<accession>A0A2S7T5W2</accession>